<proteinExistence type="predicted"/>
<evidence type="ECO:0000313" key="1">
    <source>
        <dbReference type="EMBL" id="GLS24622.1"/>
    </source>
</evidence>
<dbReference type="EMBL" id="BSPD01000013">
    <property type="protein sequence ID" value="GLS24622.1"/>
    <property type="molecule type" value="Genomic_DNA"/>
</dbReference>
<reference evidence="1 2" key="1">
    <citation type="journal article" date="2014" name="Int. J. Syst. Evol. Microbiol.">
        <title>Complete genome sequence of Corynebacterium casei LMG S-19264T (=DSM 44701T), isolated from a smear-ripened cheese.</title>
        <authorList>
            <consortium name="US DOE Joint Genome Institute (JGI-PGF)"/>
            <person name="Walter F."/>
            <person name="Albersmeier A."/>
            <person name="Kalinowski J."/>
            <person name="Ruckert C."/>
        </authorList>
    </citation>
    <scope>NUCLEOTIDE SEQUENCE [LARGE SCALE GENOMIC DNA]</scope>
    <source>
        <strain evidence="1 2">NBRC 110095</strain>
    </source>
</reference>
<name>A0AA37WN20_9GAMM</name>
<dbReference type="AlphaFoldDB" id="A0AA37WN20"/>
<organism evidence="1 2">
    <name type="scientific">Marinibactrum halimedae</name>
    <dbReference type="NCBI Taxonomy" id="1444977"/>
    <lineage>
        <taxon>Bacteria</taxon>
        <taxon>Pseudomonadati</taxon>
        <taxon>Pseudomonadota</taxon>
        <taxon>Gammaproteobacteria</taxon>
        <taxon>Cellvibrionales</taxon>
        <taxon>Cellvibrionaceae</taxon>
        <taxon>Marinibactrum</taxon>
    </lineage>
</organism>
<keyword evidence="2" id="KW-1185">Reference proteome</keyword>
<comment type="caution">
    <text evidence="1">The sequence shown here is derived from an EMBL/GenBank/DDBJ whole genome shotgun (WGS) entry which is preliminary data.</text>
</comment>
<protein>
    <submittedName>
        <fullName evidence="1">Uncharacterized protein</fullName>
    </submittedName>
</protein>
<evidence type="ECO:0000313" key="2">
    <source>
        <dbReference type="Proteomes" id="UP001156870"/>
    </source>
</evidence>
<accession>A0AA37WN20</accession>
<dbReference type="RefSeq" id="WP_232595921.1">
    <property type="nucleotide sequence ID" value="NZ_BSPD01000013.1"/>
</dbReference>
<sequence length="175" mass="20208">MTRAKRKILNCDKLKQKELREKYPFLYELECGENSGNLHDIAISIFDHWLSEDEAVNLLGDVSAGGEVESRVAPHRNFNHFLVSSYESFTYRFKGKLNHRYVVFKKFKTLGAAKDYVEPKIESVSNRYKFSLIIPELDAIYFEGDDYTNYLYSSNPNNLSLLLSKAQELGLYGLS</sequence>
<dbReference type="Proteomes" id="UP001156870">
    <property type="component" value="Unassembled WGS sequence"/>
</dbReference>
<gene>
    <name evidence="1" type="ORF">GCM10007877_03360</name>
</gene>